<gene>
    <name evidence="11" type="ORF">ACCI49_02635</name>
</gene>
<dbReference type="Gene3D" id="3.50.30.30">
    <property type="match status" value="1"/>
</dbReference>
<evidence type="ECO:0000256" key="8">
    <source>
        <dbReference type="SAM" id="SignalP"/>
    </source>
</evidence>
<feature type="domain" description="Peptidase S8/S53" evidence="9">
    <location>
        <begin position="420"/>
        <end position="481"/>
    </location>
</feature>
<accession>A0ABV4NUW9</accession>
<evidence type="ECO:0000259" key="10">
    <source>
        <dbReference type="Pfam" id="PF02225"/>
    </source>
</evidence>
<dbReference type="InterPro" id="IPR050131">
    <property type="entry name" value="Peptidase_S8_subtilisin-like"/>
</dbReference>
<feature type="chain" id="PRO_5047458973" evidence="8">
    <location>
        <begin position="24"/>
        <end position="501"/>
    </location>
</feature>
<dbReference type="Proteomes" id="UP001569428">
    <property type="component" value="Unassembled WGS sequence"/>
</dbReference>
<evidence type="ECO:0000256" key="2">
    <source>
        <dbReference type="ARBA" id="ARBA00022512"/>
    </source>
</evidence>
<evidence type="ECO:0000256" key="5">
    <source>
        <dbReference type="ARBA" id="ARBA00022801"/>
    </source>
</evidence>
<reference evidence="11 12" key="1">
    <citation type="submission" date="2024-08" db="EMBL/GenBank/DDBJ databases">
        <authorList>
            <person name="Ishaq N."/>
        </authorList>
    </citation>
    <scope>NUCLEOTIDE SEQUENCE [LARGE SCALE GENOMIC DNA]</scope>
    <source>
        <strain evidence="11 12">DSM 18651</strain>
    </source>
</reference>
<organism evidence="11 12">
    <name type="scientific">Microbulbifer epialgicus</name>
    <dbReference type="NCBI Taxonomy" id="393907"/>
    <lineage>
        <taxon>Bacteria</taxon>
        <taxon>Pseudomonadati</taxon>
        <taxon>Pseudomonadota</taxon>
        <taxon>Gammaproteobacteria</taxon>
        <taxon>Cellvibrionales</taxon>
        <taxon>Microbulbiferaceae</taxon>
        <taxon>Microbulbifer</taxon>
    </lineage>
</organism>
<dbReference type="PANTHER" id="PTHR43806:SF11">
    <property type="entry name" value="CEREVISIN-RELATED"/>
    <property type="match status" value="1"/>
</dbReference>
<dbReference type="InterPro" id="IPR015500">
    <property type="entry name" value="Peptidase_S8_subtilisin-rel"/>
</dbReference>
<dbReference type="Gene3D" id="3.40.50.200">
    <property type="entry name" value="Peptidase S8/S53 domain"/>
    <property type="match status" value="1"/>
</dbReference>
<keyword evidence="2" id="KW-0134">Cell wall</keyword>
<dbReference type="EMBL" id="JBGMEK010000003">
    <property type="protein sequence ID" value="MFA0809804.1"/>
    <property type="molecule type" value="Genomic_DNA"/>
</dbReference>
<name>A0ABV4NUW9_9GAMM</name>
<feature type="active site" description="Charge relay system" evidence="7">
    <location>
        <position position="121"/>
    </location>
</feature>
<dbReference type="CDD" id="cd07477">
    <property type="entry name" value="Peptidases_S8_Subtilisin_subset"/>
    <property type="match status" value="1"/>
</dbReference>
<keyword evidence="4" id="KW-0479">Metal-binding</keyword>
<feature type="domain" description="Peptidase S8/S53" evidence="9">
    <location>
        <begin position="116"/>
        <end position="302"/>
    </location>
</feature>
<dbReference type="Pfam" id="PF02225">
    <property type="entry name" value="PA"/>
    <property type="match status" value="1"/>
</dbReference>
<dbReference type="PROSITE" id="PS00137">
    <property type="entry name" value="SUBTILASE_HIS"/>
    <property type="match status" value="1"/>
</dbReference>
<keyword evidence="5 7" id="KW-0378">Hydrolase</keyword>
<keyword evidence="8" id="KW-0732">Signal</keyword>
<evidence type="ECO:0000256" key="1">
    <source>
        <dbReference type="ARBA" id="ARBA00011073"/>
    </source>
</evidence>
<proteinExistence type="inferred from homology"/>
<evidence type="ECO:0000256" key="6">
    <source>
        <dbReference type="ARBA" id="ARBA00022825"/>
    </source>
</evidence>
<dbReference type="InterPro" id="IPR037045">
    <property type="entry name" value="S8pro/Inhibitor_I9_sf"/>
</dbReference>
<comment type="caution">
    <text evidence="11">The sequence shown here is derived from an EMBL/GenBank/DDBJ whole genome shotgun (WGS) entry which is preliminary data.</text>
</comment>
<dbReference type="SUPFAM" id="SSF52743">
    <property type="entry name" value="Subtilisin-like"/>
    <property type="match status" value="1"/>
</dbReference>
<evidence type="ECO:0000256" key="7">
    <source>
        <dbReference type="PROSITE-ProRule" id="PRU01240"/>
    </source>
</evidence>
<keyword evidence="3 7" id="KW-0645">Protease</keyword>
<dbReference type="InterPro" id="IPR023828">
    <property type="entry name" value="Peptidase_S8_Ser-AS"/>
</dbReference>
<sequence length="501" mass="52129">MKTTISMIATSLLTMAIASNVYAEEKRYIITFKQGKGEAVKSQMREKGGRKALEMRRQNAMAAHLPEKALQALRKNPNIEFIEEDVKRYPMSQQVPFGIPMVQADQLSDLQAGNRTVCIIDSGYDIVHEDLSGNAVTGSSDPSGAGNWYEDQSGHGTHVAGTIAAMNNDTGVVGVMPSSNINLHIVKVFGGDGWAYSSSLMAAAEVCADNGANVINMSLGGERGNVFERRAFDSLNNRGILSIAAAGNDGNTRHSYPASYDSVVSVGALDSNKEIWASSQQTNQVELSAPGVQVLSSVPTGTGRIASLSVAGAEIEAAPISGSPLGNISGALENCGTAESACNSAAGKVCLIERGNISFAEKVVNCEAGGGIAAVIYNNEAGLLSSATLGETVTNIPSVGISDSDGSALLDQLGTNATLANNASDYEYFDGTSMATPHVAGVAALVWSHFPNCSNTEIRAALTATAEDLGVSGRDNAYGYGLVRAKAAYDYLETNGCTGSI</sequence>
<dbReference type="PROSITE" id="PS51892">
    <property type="entry name" value="SUBTILASE"/>
    <property type="match status" value="1"/>
</dbReference>
<dbReference type="Pfam" id="PF00082">
    <property type="entry name" value="Peptidase_S8"/>
    <property type="match status" value="2"/>
</dbReference>
<dbReference type="InterPro" id="IPR000209">
    <property type="entry name" value="Peptidase_S8/S53_dom"/>
</dbReference>
<feature type="active site" description="Charge relay system" evidence="7">
    <location>
        <position position="155"/>
    </location>
</feature>
<feature type="signal peptide" evidence="8">
    <location>
        <begin position="1"/>
        <end position="23"/>
    </location>
</feature>
<dbReference type="PROSITE" id="PS00138">
    <property type="entry name" value="SUBTILASE_SER"/>
    <property type="match status" value="1"/>
</dbReference>
<dbReference type="PRINTS" id="PR00723">
    <property type="entry name" value="SUBTILISIN"/>
</dbReference>
<evidence type="ECO:0000313" key="12">
    <source>
        <dbReference type="Proteomes" id="UP001569428"/>
    </source>
</evidence>
<dbReference type="SUPFAM" id="SSF54897">
    <property type="entry name" value="Protease propeptides/inhibitors"/>
    <property type="match status" value="1"/>
</dbReference>
<dbReference type="InterPro" id="IPR034202">
    <property type="entry name" value="Subtilisin_Carlsberg-like"/>
</dbReference>
<dbReference type="RefSeq" id="WP_371837420.1">
    <property type="nucleotide sequence ID" value="NZ_JBGMEK010000003.1"/>
</dbReference>
<protein>
    <submittedName>
        <fullName evidence="11">S8 family serine peptidase</fullName>
    </submittedName>
</protein>
<dbReference type="Gene3D" id="3.30.70.80">
    <property type="entry name" value="Peptidase S8 propeptide/proteinase inhibitor I9"/>
    <property type="match status" value="1"/>
</dbReference>
<keyword evidence="12" id="KW-1185">Reference proteome</keyword>
<dbReference type="InterPro" id="IPR036852">
    <property type="entry name" value="Peptidase_S8/S53_dom_sf"/>
</dbReference>
<dbReference type="PANTHER" id="PTHR43806">
    <property type="entry name" value="PEPTIDASE S8"/>
    <property type="match status" value="1"/>
</dbReference>
<evidence type="ECO:0000256" key="3">
    <source>
        <dbReference type="ARBA" id="ARBA00022670"/>
    </source>
</evidence>
<keyword evidence="6 7" id="KW-0720">Serine protease</keyword>
<evidence type="ECO:0000256" key="4">
    <source>
        <dbReference type="ARBA" id="ARBA00022723"/>
    </source>
</evidence>
<comment type="similarity">
    <text evidence="1 7">Belongs to the peptidase S8 family.</text>
</comment>
<dbReference type="InterPro" id="IPR003137">
    <property type="entry name" value="PA_domain"/>
</dbReference>
<feature type="domain" description="PA" evidence="10">
    <location>
        <begin position="340"/>
        <end position="409"/>
    </location>
</feature>
<evidence type="ECO:0000259" key="9">
    <source>
        <dbReference type="Pfam" id="PF00082"/>
    </source>
</evidence>
<evidence type="ECO:0000313" key="11">
    <source>
        <dbReference type="EMBL" id="MFA0809804.1"/>
    </source>
</evidence>
<keyword evidence="2" id="KW-0964">Secreted</keyword>
<dbReference type="InterPro" id="IPR022398">
    <property type="entry name" value="Peptidase_S8_His-AS"/>
</dbReference>
<feature type="active site" description="Charge relay system" evidence="7">
    <location>
        <position position="433"/>
    </location>
</feature>